<evidence type="ECO:0000313" key="8">
    <source>
        <dbReference type="EMBL" id="OGL80273.1"/>
    </source>
</evidence>
<evidence type="ECO:0000256" key="6">
    <source>
        <dbReference type="RuleBase" id="RU003355"/>
    </source>
</evidence>
<dbReference type="SUPFAM" id="SSF52743">
    <property type="entry name" value="Subtilisin-like"/>
    <property type="match status" value="1"/>
</dbReference>
<keyword evidence="3 5" id="KW-0378">Hydrolase</keyword>
<evidence type="ECO:0000313" key="9">
    <source>
        <dbReference type="Proteomes" id="UP000176846"/>
    </source>
</evidence>
<dbReference type="Gene3D" id="3.40.50.200">
    <property type="entry name" value="Peptidase S8/S53 domain"/>
    <property type="match status" value="1"/>
</dbReference>
<dbReference type="InterPro" id="IPR015500">
    <property type="entry name" value="Peptidase_S8_subtilisin-rel"/>
</dbReference>
<name>A0A1F7UPN1_9BACT</name>
<dbReference type="Pfam" id="PF00082">
    <property type="entry name" value="Peptidase_S8"/>
    <property type="match status" value="1"/>
</dbReference>
<gene>
    <name evidence="8" type="ORF">A2936_02810</name>
</gene>
<feature type="active site" description="Charge relay system" evidence="5">
    <location>
        <position position="195"/>
    </location>
</feature>
<comment type="caution">
    <text evidence="8">The sequence shown here is derived from an EMBL/GenBank/DDBJ whole genome shotgun (WGS) entry which is preliminary data.</text>
</comment>
<feature type="active site" description="Charge relay system" evidence="5">
    <location>
        <position position="131"/>
    </location>
</feature>
<dbReference type="PROSITE" id="PS00137">
    <property type="entry name" value="SUBTILASE_HIS"/>
    <property type="match status" value="1"/>
</dbReference>
<dbReference type="InterPro" id="IPR034204">
    <property type="entry name" value="PfSUB1-like_cat_dom"/>
</dbReference>
<dbReference type="PRINTS" id="PR00723">
    <property type="entry name" value="SUBTILISIN"/>
</dbReference>
<dbReference type="SUPFAM" id="SSF69318">
    <property type="entry name" value="Integrin alpha N-terminal domain"/>
    <property type="match status" value="1"/>
</dbReference>
<dbReference type="InterPro" id="IPR036852">
    <property type="entry name" value="Peptidase_S8/S53_dom_sf"/>
</dbReference>
<proteinExistence type="inferred from homology"/>
<dbReference type="PROSITE" id="PS00138">
    <property type="entry name" value="SUBTILASE_SER"/>
    <property type="match status" value="1"/>
</dbReference>
<dbReference type="InterPro" id="IPR000209">
    <property type="entry name" value="Peptidase_S8/S53_dom"/>
</dbReference>
<dbReference type="EMBL" id="MGEK01000039">
    <property type="protein sequence ID" value="OGL80273.1"/>
    <property type="molecule type" value="Genomic_DNA"/>
</dbReference>
<dbReference type="Proteomes" id="UP000176846">
    <property type="component" value="Unassembled WGS sequence"/>
</dbReference>
<dbReference type="InterPro" id="IPR051048">
    <property type="entry name" value="Peptidase_S8/S53_subtilisin"/>
</dbReference>
<dbReference type="InterPro" id="IPR022398">
    <property type="entry name" value="Peptidase_S8_His-AS"/>
</dbReference>
<evidence type="ECO:0000259" key="7">
    <source>
        <dbReference type="Pfam" id="PF00082"/>
    </source>
</evidence>
<dbReference type="PROSITE" id="PS00136">
    <property type="entry name" value="SUBTILASE_ASP"/>
    <property type="match status" value="1"/>
</dbReference>
<dbReference type="InterPro" id="IPR028994">
    <property type="entry name" value="Integrin_alpha_N"/>
</dbReference>
<feature type="domain" description="Peptidase S8/S53" evidence="7">
    <location>
        <begin position="124"/>
        <end position="406"/>
    </location>
</feature>
<dbReference type="GO" id="GO:0006508">
    <property type="term" value="P:proteolysis"/>
    <property type="evidence" value="ECO:0007669"/>
    <property type="project" value="UniProtKB-KW"/>
</dbReference>
<evidence type="ECO:0000256" key="1">
    <source>
        <dbReference type="ARBA" id="ARBA00011073"/>
    </source>
</evidence>
<reference evidence="8 9" key="1">
    <citation type="journal article" date="2016" name="Nat. Commun.">
        <title>Thousands of microbial genomes shed light on interconnected biogeochemical processes in an aquifer system.</title>
        <authorList>
            <person name="Anantharaman K."/>
            <person name="Brown C.T."/>
            <person name="Hug L.A."/>
            <person name="Sharon I."/>
            <person name="Castelle C.J."/>
            <person name="Probst A.J."/>
            <person name="Thomas B.C."/>
            <person name="Singh A."/>
            <person name="Wilkins M.J."/>
            <person name="Karaoz U."/>
            <person name="Brodie E.L."/>
            <person name="Williams K.H."/>
            <person name="Hubbard S.S."/>
            <person name="Banfield J.F."/>
        </authorList>
    </citation>
    <scope>NUCLEOTIDE SEQUENCE [LARGE SCALE GENOMIC DNA]</scope>
</reference>
<dbReference type="Gene3D" id="2.130.10.130">
    <property type="entry name" value="Integrin alpha, N-terminal"/>
    <property type="match status" value="1"/>
</dbReference>
<dbReference type="PANTHER" id="PTHR43399:SF4">
    <property type="entry name" value="CELL WALL-ASSOCIATED PROTEASE"/>
    <property type="match status" value="1"/>
</dbReference>
<dbReference type="GO" id="GO:0004252">
    <property type="term" value="F:serine-type endopeptidase activity"/>
    <property type="evidence" value="ECO:0007669"/>
    <property type="project" value="UniProtKB-UniRule"/>
</dbReference>
<evidence type="ECO:0000256" key="4">
    <source>
        <dbReference type="ARBA" id="ARBA00022825"/>
    </source>
</evidence>
<dbReference type="PROSITE" id="PS51892">
    <property type="entry name" value="SUBTILASE"/>
    <property type="match status" value="1"/>
</dbReference>
<keyword evidence="2 5" id="KW-0645">Protease</keyword>
<protein>
    <recommendedName>
        <fullName evidence="7">Peptidase S8/S53 domain-containing protein</fullName>
    </recommendedName>
</protein>
<dbReference type="InterPro" id="IPR023828">
    <property type="entry name" value="Peptidase_S8_Ser-AS"/>
</dbReference>
<sequence>MKRLLFHRIFAGIVVGGLAALPFLALAREVMVPRDTDAVDYRPGEVLVKLKDNNDVLKFNFTDDVLVTDIAAAYSQNPDVEYAEPNYIYSLSAFEPNDVYYPQQWHLRQIGAPLAWEVTTGSPDVVVAVLDSGVDINHPDLKQNIWTNPSEIAGDGADNDANGYIDDTQGWDFVDNLSDPRPDAAPPYSRTALHHGTVVAGIIAAVGNNVEGVAGVAWRTRIMPLRVLDRQGQGDVEDVARAVEYATNNGASIINLSFVGTGASQRLEAALARAYAAGVLIVVAAGNSDESGGLNLDTSPRYPICYDVNSRSNWILGVTATDTLDQRAPFANYGENCVDISAPGYSIFSTQVYDLAKNLSEAYGGGWSGTSLAAPMVAGTAALVRAQNRKLSPAEVAVVLMDSADSIVGVNRSAAKLMGRGRLNVARALKGASTPGIKPPQENVAEGSRLITMPASVMVPEVRIFTLRGEIKSKWLSFDERGRVGGSVAISEAARLKPEDNRKVKLSGIIRGEQTIVVGEGSGGRGRVRTFDVAGNVQSQWYAFDEPFKGGVIVAAGDIYGTGESSVVVAPMSQGGPQIRIFEKGGRLRGQFFAYDKKLRGGFSVAVADIDGDKKSEIIVSSTTQYLPVRVFKNGGELVSEWFPYPTFKGGINVAAGDLDGSGIANIVTAPVVFGGPQIMIFDGVGHLLGQFMVLDSKFRGGINLAIGDTDGDGKGEIAIGPASRGGPQVRLFTPRGKLLGQFLVYDEKFRGGVRLAIMR</sequence>
<comment type="similarity">
    <text evidence="1 5 6">Belongs to the peptidase S8 family.</text>
</comment>
<feature type="active site" description="Charge relay system" evidence="5">
    <location>
        <position position="371"/>
    </location>
</feature>
<dbReference type="InterPro" id="IPR023827">
    <property type="entry name" value="Peptidase_S8_Asp-AS"/>
</dbReference>
<evidence type="ECO:0000256" key="5">
    <source>
        <dbReference type="PROSITE-ProRule" id="PRU01240"/>
    </source>
</evidence>
<dbReference type="AlphaFoldDB" id="A0A1F7UPN1"/>
<accession>A0A1F7UPN1</accession>
<keyword evidence="4 5" id="KW-0720">Serine protease</keyword>
<evidence type="ECO:0000256" key="2">
    <source>
        <dbReference type="ARBA" id="ARBA00022670"/>
    </source>
</evidence>
<organism evidence="8 9">
    <name type="scientific">Candidatus Uhrbacteria bacterium RIFCSPLOWO2_01_FULL_47_25</name>
    <dbReference type="NCBI Taxonomy" id="1802402"/>
    <lineage>
        <taxon>Bacteria</taxon>
        <taxon>Candidatus Uhriibacteriota</taxon>
    </lineage>
</organism>
<evidence type="ECO:0000256" key="3">
    <source>
        <dbReference type="ARBA" id="ARBA00022801"/>
    </source>
</evidence>
<dbReference type="PANTHER" id="PTHR43399">
    <property type="entry name" value="SUBTILISIN-RELATED"/>
    <property type="match status" value="1"/>
</dbReference>
<dbReference type="CDD" id="cd07473">
    <property type="entry name" value="Peptidases_S8_Subtilisin_like"/>
    <property type="match status" value="1"/>
</dbReference>